<gene>
    <name evidence="1" type="ORF">F8154_09065</name>
</gene>
<sequence length="65" mass="8013">MKKNKEGFRNPQDIIDETYNKRDYNIINRPMNPYVMPLDMVKDVDYLSSQHFYQEDWDKIIKKNK</sequence>
<comment type="caution">
    <text evidence="1">The sequence shown here is derived from an EMBL/GenBank/DDBJ whole genome shotgun (WGS) entry which is preliminary data.</text>
</comment>
<dbReference type="Proteomes" id="UP000432715">
    <property type="component" value="Unassembled WGS sequence"/>
</dbReference>
<reference evidence="1 2" key="1">
    <citation type="submission" date="2019-10" db="EMBL/GenBank/DDBJ databases">
        <title>Alkaliphilus serpentinus sp. nov. and Alkaliphilus pronyensis sp. nov., two novel anaerobic alkaliphilic species isolated from the serpentinized-hosted hydrothermal field of the Prony Bay (New Caledonia).</title>
        <authorList>
            <person name="Postec A."/>
        </authorList>
    </citation>
    <scope>NUCLEOTIDE SEQUENCE [LARGE SCALE GENOMIC DNA]</scope>
    <source>
        <strain evidence="1 2">LacV</strain>
    </source>
</reference>
<keyword evidence="2" id="KW-1185">Reference proteome</keyword>
<dbReference type="EMBL" id="WBZC01000028">
    <property type="protein sequence ID" value="KAB3534442.1"/>
    <property type="molecule type" value="Genomic_DNA"/>
</dbReference>
<protein>
    <submittedName>
        <fullName evidence="1">Uncharacterized protein</fullName>
    </submittedName>
</protein>
<dbReference type="RefSeq" id="WP_151861293.1">
    <property type="nucleotide sequence ID" value="NZ_WBZC01000028.1"/>
</dbReference>
<evidence type="ECO:0000313" key="2">
    <source>
        <dbReference type="Proteomes" id="UP000432715"/>
    </source>
</evidence>
<name>A0A6I0FAR6_9FIRM</name>
<organism evidence="1 2">
    <name type="scientific">Alkaliphilus pronyensis</name>
    <dbReference type="NCBI Taxonomy" id="1482732"/>
    <lineage>
        <taxon>Bacteria</taxon>
        <taxon>Bacillati</taxon>
        <taxon>Bacillota</taxon>
        <taxon>Clostridia</taxon>
        <taxon>Peptostreptococcales</taxon>
        <taxon>Natronincolaceae</taxon>
        <taxon>Alkaliphilus</taxon>
    </lineage>
</organism>
<accession>A0A6I0FAR6</accession>
<dbReference type="OrthoDB" id="1754972at2"/>
<proteinExistence type="predicted"/>
<evidence type="ECO:0000313" key="1">
    <source>
        <dbReference type="EMBL" id="KAB3534442.1"/>
    </source>
</evidence>
<dbReference type="AlphaFoldDB" id="A0A6I0FAR6"/>